<organism evidence="3 4">
    <name type="scientific">Acinetobacter junii</name>
    <dbReference type="NCBI Taxonomy" id="40215"/>
    <lineage>
        <taxon>Bacteria</taxon>
        <taxon>Pseudomonadati</taxon>
        <taxon>Pseudomonadota</taxon>
        <taxon>Gammaproteobacteria</taxon>
        <taxon>Moraxellales</taxon>
        <taxon>Moraxellaceae</taxon>
        <taxon>Acinetobacter</taxon>
    </lineage>
</organism>
<gene>
    <name evidence="3" type="ORF">KTH64_00130</name>
</gene>
<evidence type="ECO:0000259" key="2">
    <source>
        <dbReference type="PROSITE" id="PS50994"/>
    </source>
</evidence>
<dbReference type="GO" id="GO:0003676">
    <property type="term" value="F:nucleic acid binding"/>
    <property type="evidence" value="ECO:0007669"/>
    <property type="project" value="InterPro"/>
</dbReference>
<dbReference type="Proteomes" id="UP001208534">
    <property type="component" value="Unassembled WGS sequence"/>
</dbReference>
<comment type="caution">
    <text evidence="3">The sequence shown here is derived from an EMBL/GenBank/DDBJ whole genome shotgun (WGS) entry which is preliminary data.</text>
</comment>
<dbReference type="GO" id="GO:0015074">
    <property type="term" value="P:DNA integration"/>
    <property type="evidence" value="ECO:0007669"/>
    <property type="project" value="InterPro"/>
</dbReference>
<accession>A0AAW5R6I9</accession>
<dbReference type="RefSeq" id="WP_151711607.1">
    <property type="nucleotide sequence ID" value="NZ_BKFZ01000086.1"/>
</dbReference>
<dbReference type="PROSITE" id="PS50994">
    <property type="entry name" value="INTEGRASE"/>
    <property type="match status" value="1"/>
</dbReference>
<feature type="coiled-coil region" evidence="1">
    <location>
        <begin position="578"/>
        <end position="605"/>
    </location>
</feature>
<protein>
    <submittedName>
        <fullName evidence="3">DDE-type integrase/transposase/recombinase</fullName>
    </submittedName>
</protein>
<evidence type="ECO:0000313" key="4">
    <source>
        <dbReference type="Proteomes" id="UP001208534"/>
    </source>
</evidence>
<feature type="domain" description="Integrase catalytic" evidence="2">
    <location>
        <begin position="242"/>
        <end position="446"/>
    </location>
</feature>
<keyword evidence="1" id="KW-0175">Coiled coil</keyword>
<evidence type="ECO:0000256" key="1">
    <source>
        <dbReference type="SAM" id="Coils"/>
    </source>
</evidence>
<dbReference type="SUPFAM" id="SSF53098">
    <property type="entry name" value="Ribonuclease H-like"/>
    <property type="match status" value="1"/>
</dbReference>
<dbReference type="Pfam" id="PF09299">
    <property type="entry name" value="Mu-transpos_C"/>
    <property type="match status" value="1"/>
</dbReference>
<dbReference type="InterPro" id="IPR015378">
    <property type="entry name" value="Transposase-like_Mu_C"/>
</dbReference>
<dbReference type="AlphaFoldDB" id="A0AAW5R6I9"/>
<reference evidence="3" key="1">
    <citation type="submission" date="2021-06" db="EMBL/GenBank/DDBJ databases">
        <title>Propagation of a rapidly emergent carbapenem-resistant Acinetobacter baumannii lineage by various extra-hospital transmission networks.</title>
        <authorList>
            <person name="Calix J."/>
        </authorList>
    </citation>
    <scope>NUCLEOTIDE SEQUENCE</scope>
    <source>
        <strain evidence="3">WU_MDCI_Aw63</strain>
    </source>
</reference>
<dbReference type="InterPro" id="IPR001584">
    <property type="entry name" value="Integrase_cat-core"/>
</dbReference>
<dbReference type="InterPro" id="IPR036397">
    <property type="entry name" value="RNaseH_sf"/>
</dbReference>
<name>A0AAW5R6I9_ACIJU</name>
<dbReference type="InterPro" id="IPR012337">
    <property type="entry name" value="RNaseH-like_sf"/>
</dbReference>
<dbReference type="EMBL" id="JAHPRE010000001">
    <property type="protein sequence ID" value="MCU4395412.1"/>
    <property type="molecule type" value="Genomic_DNA"/>
</dbReference>
<proteinExistence type="predicted"/>
<evidence type="ECO:0000313" key="3">
    <source>
        <dbReference type="EMBL" id="MCU4395412.1"/>
    </source>
</evidence>
<sequence length="641" mass="74451">MNDIENLNRSVGFSIERSHIRINKGSIYLNTIDKVEYQLIEVIDINQCLFKNLNTNENKLMSIHEFRNVIKNDGTNVSIDSSLISDEDWEKAQFKYEAIQPFLSLSTDYIGTKGLEKRANECHVSTRTIRNWITAFETTGSIVSLLEQKRGWSTGKVRLERDSDQLIRDVIKDYFLTKQRPSVEATIREVYRRCNKLKMKEPSKNAVRLRISQISEKDYLKGRGFREKARNKFTAKPGHFPDADHPLSVVQIDHTRADVILVDDKYRKPIDRPWITLAIDVYSRMITGFYISLDAPSVTSVAMCLSRSILNKDKLLYDLGITDVEWPVYGYPHKIHVDNGPDFQSLNLKKSCALHGINIEFRPLARPEFGGHIERLIGSFMTKIHEIPGTTFSNLSQRIEYDSEKNAIFTFDEFEKYIALHISKVYHLTNHSSLGIAPIQKWRIGIFGDSMNEGIGIPTIPADEQTLILDFMPYWKRTVQHTGVSIDKLDYYDTCLNPFINTKDENGKAKKYVFRRDPRDISKIWFYDPIIKKYFKVPFANQALPQMSVWEFKQLSKIVLEKHNTVNQQLIYQAWDEMQSLVSTAEATTKKIRRLQQRKKIHKKSQNIYESQSNESGLEREKLNINEESVCQNVGFYEDIE</sequence>
<dbReference type="Gene3D" id="3.30.420.10">
    <property type="entry name" value="Ribonuclease H-like superfamily/Ribonuclease H"/>
    <property type="match status" value="1"/>
</dbReference>